<organism evidence="2 3">
    <name type="scientific">Sphaerotilus mobilis</name>
    <dbReference type="NCBI Taxonomy" id="47994"/>
    <lineage>
        <taxon>Bacteria</taxon>
        <taxon>Pseudomonadati</taxon>
        <taxon>Pseudomonadota</taxon>
        <taxon>Betaproteobacteria</taxon>
        <taxon>Burkholderiales</taxon>
        <taxon>Sphaerotilaceae</taxon>
        <taxon>Sphaerotilus</taxon>
    </lineage>
</organism>
<comment type="caution">
    <text evidence="2">The sequence shown here is derived from an EMBL/GenBank/DDBJ whole genome shotgun (WGS) entry which is preliminary data.</text>
</comment>
<dbReference type="Proteomes" id="UP000293433">
    <property type="component" value="Unassembled WGS sequence"/>
</dbReference>
<dbReference type="EMBL" id="SGWV01000012">
    <property type="protein sequence ID" value="RZS47482.1"/>
    <property type="molecule type" value="Genomic_DNA"/>
</dbReference>
<evidence type="ECO:0000313" key="2">
    <source>
        <dbReference type="EMBL" id="RZS47482.1"/>
    </source>
</evidence>
<feature type="transmembrane region" description="Helical" evidence="1">
    <location>
        <begin position="198"/>
        <end position="220"/>
    </location>
</feature>
<feature type="transmembrane region" description="Helical" evidence="1">
    <location>
        <begin position="14"/>
        <end position="39"/>
    </location>
</feature>
<evidence type="ECO:0000313" key="3">
    <source>
        <dbReference type="Proteomes" id="UP000293433"/>
    </source>
</evidence>
<feature type="transmembrane region" description="Helical" evidence="1">
    <location>
        <begin position="125"/>
        <end position="142"/>
    </location>
</feature>
<keyword evidence="1" id="KW-0812">Transmembrane</keyword>
<protein>
    <submittedName>
        <fullName evidence="2">Uncharacterized protein</fullName>
    </submittedName>
</protein>
<feature type="transmembrane region" description="Helical" evidence="1">
    <location>
        <begin position="227"/>
        <end position="249"/>
    </location>
</feature>
<accession>A0A4Q7LDV8</accession>
<feature type="transmembrane region" description="Helical" evidence="1">
    <location>
        <begin position="269"/>
        <end position="287"/>
    </location>
</feature>
<keyword evidence="3" id="KW-1185">Reference proteome</keyword>
<name>A0A4Q7LDV8_9BURK</name>
<evidence type="ECO:0000256" key="1">
    <source>
        <dbReference type="SAM" id="Phobius"/>
    </source>
</evidence>
<gene>
    <name evidence="2" type="ORF">EV685_3687</name>
</gene>
<sequence>MRGEKTSWLSTTPYILLVAYIICATSPVLAWSLSITILIGLSNHLQREERILISLSTVFSGALMISSREVFQVETDDFIRYFDLYQSLHTGDLEKLFSYGGGLEILTPSLLAAIGLFGPKDSPQFVLFFLCLFCTFTFYLWLEYRGLDSASIDEGNKAACIGASLLLFSLFNTTQIVRQTYAVVVMLYALTAQSRSHAALFLTIAGGFHLSAIPVFLSIITLRRIKYYGLIPLALILWYFDLTTIEEFILQGESQGGARLGWLLSSESVSVWLYGIFIMSVLAILFLTKNTYNRNAGNWKFPVLAFCLIYFAFLQVPGASFRLCLMFISVIPGYLIFSALLPYAKYARILFLIVLAQRTYKSISTPSSEGLWSQFERWGAPFYFLF</sequence>
<reference evidence="2 3" key="1">
    <citation type="submission" date="2019-02" db="EMBL/GenBank/DDBJ databases">
        <title>Genomic Encyclopedia of Type Strains, Phase IV (KMG-IV): sequencing the most valuable type-strain genomes for metagenomic binning, comparative biology and taxonomic classification.</title>
        <authorList>
            <person name="Goeker M."/>
        </authorList>
    </citation>
    <scope>NUCLEOTIDE SEQUENCE [LARGE SCALE GENOMIC DNA]</scope>
    <source>
        <strain evidence="2 3">DSM 10617</strain>
    </source>
</reference>
<keyword evidence="1" id="KW-0472">Membrane</keyword>
<keyword evidence="1" id="KW-1133">Transmembrane helix</keyword>
<feature type="transmembrane region" description="Helical" evidence="1">
    <location>
        <begin position="299"/>
        <end position="319"/>
    </location>
</feature>
<proteinExistence type="predicted"/>
<feature type="transmembrane region" description="Helical" evidence="1">
    <location>
        <begin position="96"/>
        <end position="118"/>
    </location>
</feature>
<dbReference type="AlphaFoldDB" id="A0A4Q7LDV8"/>
<feature type="transmembrane region" description="Helical" evidence="1">
    <location>
        <begin position="325"/>
        <end position="344"/>
    </location>
</feature>